<dbReference type="AlphaFoldDB" id="A0A9Q4KP01"/>
<dbReference type="Proteomes" id="UP001143747">
    <property type="component" value="Unassembled WGS sequence"/>
</dbReference>
<gene>
    <name evidence="2" type="ORF">L0665_02745</name>
</gene>
<dbReference type="RefSeq" id="WP_274924185.1">
    <property type="nucleotide sequence ID" value="NZ_JAKELO010000002.1"/>
</dbReference>
<keyword evidence="3" id="KW-1185">Reference proteome</keyword>
<organism evidence="2 3">
    <name type="scientific">Methanogenium marinum</name>
    <dbReference type="NCBI Taxonomy" id="348610"/>
    <lineage>
        <taxon>Archaea</taxon>
        <taxon>Methanobacteriati</taxon>
        <taxon>Methanobacteriota</taxon>
        <taxon>Stenosarchaea group</taxon>
        <taxon>Methanomicrobia</taxon>
        <taxon>Methanomicrobiales</taxon>
        <taxon>Methanomicrobiaceae</taxon>
        <taxon>Methanogenium</taxon>
    </lineage>
</organism>
<feature type="transmembrane region" description="Helical" evidence="1">
    <location>
        <begin position="38"/>
        <end position="58"/>
    </location>
</feature>
<keyword evidence="1" id="KW-1133">Transmembrane helix</keyword>
<dbReference type="EMBL" id="JAKELO010000002">
    <property type="protein sequence ID" value="MDE4907535.1"/>
    <property type="molecule type" value="Genomic_DNA"/>
</dbReference>
<comment type="caution">
    <text evidence="2">The sequence shown here is derived from an EMBL/GenBank/DDBJ whole genome shotgun (WGS) entry which is preliminary data.</text>
</comment>
<name>A0A9Q4KP01_9EURY</name>
<evidence type="ECO:0000256" key="1">
    <source>
        <dbReference type="SAM" id="Phobius"/>
    </source>
</evidence>
<reference evidence="2" key="1">
    <citation type="submission" date="2022-01" db="EMBL/GenBank/DDBJ databases">
        <title>Draft genome of Methanogenium marinum DSM 15558.</title>
        <authorList>
            <person name="Chen S.-C."/>
            <person name="You Y.-T."/>
        </authorList>
    </citation>
    <scope>NUCLEOTIDE SEQUENCE</scope>
    <source>
        <strain evidence="2">DSM 15558</strain>
    </source>
</reference>
<evidence type="ECO:0000313" key="2">
    <source>
        <dbReference type="EMBL" id="MDE4907535.1"/>
    </source>
</evidence>
<keyword evidence="1" id="KW-0472">Membrane</keyword>
<feature type="transmembrane region" description="Helical" evidence="1">
    <location>
        <begin position="12"/>
        <end position="32"/>
    </location>
</feature>
<protein>
    <submittedName>
        <fullName evidence="2">Uncharacterized protein</fullName>
    </submittedName>
</protein>
<sequence length="111" mass="12603">METKRIESYYKPALVAVFILAIVGILGTFFAIDITPLFGSVYIILQFAILSLVIYIIIKAKEWVEKYLNAITEKPNEIADLRETVTQMRISIDAIGKKVDNIEKILENVPE</sequence>
<evidence type="ECO:0000313" key="3">
    <source>
        <dbReference type="Proteomes" id="UP001143747"/>
    </source>
</evidence>
<keyword evidence="1" id="KW-0812">Transmembrane</keyword>
<proteinExistence type="predicted"/>
<accession>A0A9Q4KP01</accession>